<feature type="domain" description="Tryptophan synthase beta chain-like PALP" evidence="4">
    <location>
        <begin position="53"/>
        <end position="356"/>
    </location>
</feature>
<comment type="cofactor">
    <cofactor evidence="1">
        <name>pyridoxal 5'-phosphate</name>
        <dbReference type="ChEBI" id="CHEBI:597326"/>
    </cofactor>
</comment>
<name>A0ABT2EN18_9BACT</name>
<dbReference type="RefSeq" id="WP_302898699.1">
    <property type="nucleotide sequence ID" value="NZ_CP130454.1"/>
</dbReference>
<sequence>MFCWKLEARKRRQGNRRNWREQTKSEGGKEGVVSSIVTEAELWERLGKLPRVQLGNFPTPLEMLPRISKLLGVQVFIKRDDLTGLAFGGNKTRHLEFGLGQAIHEGCDVVVNGAAVQSNYCRQTAAACAKLGLKCALVLRRNPEIERFKIEPQGNLLLDYLFGADIRFIGPDEDLEGAKERVADEYRAKGHKPFVIRHPDLSGGFGYLVCLLELVQQCRQLGIKPTHIVHSSSTPTQVGFVVGVKALGLDWQVLGVSPSHSDRVPERIAELSNLVAGRLGLPLQFSPDEIHFTTEFVGKSYGIPTPEAIEAMKLMAQMEGIVLDPVYTAKAFAAIVAMAKDGRLKSEHTVIFVHTGGTPALFAYQPTLVQALGLSEG</sequence>
<protein>
    <submittedName>
        <fullName evidence="5">D-cysteine desulfhydrase family pyridoxal phosphate-dependent enzyme</fullName>
    </submittedName>
</protein>
<comment type="similarity">
    <text evidence="2">Belongs to the ACC deaminase/D-cysteine desulfhydrase family.</text>
</comment>
<evidence type="ECO:0000256" key="3">
    <source>
        <dbReference type="ARBA" id="ARBA00022898"/>
    </source>
</evidence>
<evidence type="ECO:0000259" key="4">
    <source>
        <dbReference type="Pfam" id="PF00291"/>
    </source>
</evidence>
<dbReference type="Pfam" id="PF00291">
    <property type="entry name" value="PALP"/>
    <property type="match status" value="1"/>
</dbReference>
<reference evidence="5 6" key="1">
    <citation type="submission" date="2022-08" db="EMBL/GenBank/DDBJ databases">
        <title>Bacterial and archaeal communities from various locations to study Microbial Dark Matter (Phase II).</title>
        <authorList>
            <person name="Stepanauskas R."/>
        </authorList>
    </citation>
    <scope>NUCLEOTIDE SEQUENCE [LARGE SCALE GENOMIC DNA]</scope>
    <source>
        <strain evidence="5 6">PD1</strain>
    </source>
</reference>
<dbReference type="Proteomes" id="UP001204798">
    <property type="component" value="Unassembled WGS sequence"/>
</dbReference>
<evidence type="ECO:0000313" key="5">
    <source>
        <dbReference type="EMBL" id="MCS3919074.1"/>
    </source>
</evidence>
<gene>
    <name evidence="5" type="ORF">M2350_001474</name>
</gene>
<comment type="caution">
    <text evidence="5">The sequence shown here is derived from an EMBL/GenBank/DDBJ whole genome shotgun (WGS) entry which is preliminary data.</text>
</comment>
<dbReference type="PANTHER" id="PTHR43780">
    <property type="entry name" value="1-AMINOCYCLOPROPANE-1-CARBOXYLATE DEAMINASE-RELATED"/>
    <property type="match status" value="1"/>
</dbReference>
<keyword evidence="6" id="KW-1185">Reference proteome</keyword>
<organism evidence="5 6">
    <name type="scientific">Candidatus Fervidibacter sacchari</name>
    <dbReference type="NCBI Taxonomy" id="1448929"/>
    <lineage>
        <taxon>Bacteria</taxon>
        <taxon>Candidatus Fervidibacterota</taxon>
        <taxon>Candidatus Fervidibacter</taxon>
    </lineage>
</organism>
<dbReference type="InterPro" id="IPR036052">
    <property type="entry name" value="TrpB-like_PALP_sf"/>
</dbReference>
<dbReference type="InterPro" id="IPR001926">
    <property type="entry name" value="TrpB-like_PALP"/>
</dbReference>
<evidence type="ECO:0000313" key="6">
    <source>
        <dbReference type="Proteomes" id="UP001204798"/>
    </source>
</evidence>
<dbReference type="EMBL" id="JANUCP010000002">
    <property type="protein sequence ID" value="MCS3919074.1"/>
    <property type="molecule type" value="Genomic_DNA"/>
</dbReference>
<dbReference type="Gene3D" id="3.40.50.1100">
    <property type="match status" value="2"/>
</dbReference>
<dbReference type="PIRSF" id="PIRSF006278">
    <property type="entry name" value="ACCD_DCysDesulf"/>
    <property type="match status" value="1"/>
</dbReference>
<evidence type="ECO:0000256" key="1">
    <source>
        <dbReference type="ARBA" id="ARBA00001933"/>
    </source>
</evidence>
<proteinExistence type="inferred from homology"/>
<dbReference type="SUPFAM" id="SSF53686">
    <property type="entry name" value="Tryptophan synthase beta subunit-like PLP-dependent enzymes"/>
    <property type="match status" value="1"/>
</dbReference>
<dbReference type="InterPro" id="IPR027278">
    <property type="entry name" value="ACCD_DCysDesulf"/>
</dbReference>
<accession>A0ABT2EN18</accession>
<dbReference type="PANTHER" id="PTHR43780:SF2">
    <property type="entry name" value="1-AMINOCYCLOPROPANE-1-CARBOXYLATE DEAMINASE-RELATED"/>
    <property type="match status" value="1"/>
</dbReference>
<evidence type="ECO:0000256" key="2">
    <source>
        <dbReference type="ARBA" id="ARBA00008639"/>
    </source>
</evidence>
<keyword evidence="3" id="KW-0663">Pyridoxal phosphate</keyword>